<accession>A0A6H2A6H7</accession>
<dbReference type="AlphaFoldDB" id="A0A6H2A6H7"/>
<proteinExistence type="predicted"/>
<organism evidence="1">
    <name type="scientific">viral metagenome</name>
    <dbReference type="NCBI Taxonomy" id="1070528"/>
    <lineage>
        <taxon>unclassified sequences</taxon>
        <taxon>metagenomes</taxon>
        <taxon>organismal metagenomes</taxon>
    </lineage>
</organism>
<sequence>METKKPYITKKPGTLKTLNAIVGAVAYLVKVGKAGKITPFKNVEFYWDSEIVSDWKQDKANTKYKKEIADKMKEEIDRFINNR</sequence>
<protein>
    <submittedName>
        <fullName evidence="1">Uncharacterized protein</fullName>
    </submittedName>
</protein>
<gene>
    <name evidence="1" type="ORF">TM448A09051_0006</name>
</gene>
<dbReference type="EMBL" id="MT144586">
    <property type="protein sequence ID" value="QJA55299.1"/>
    <property type="molecule type" value="Genomic_DNA"/>
</dbReference>
<reference evidence="1" key="1">
    <citation type="submission" date="2020-03" db="EMBL/GenBank/DDBJ databases">
        <title>The deep terrestrial virosphere.</title>
        <authorList>
            <person name="Holmfeldt K."/>
            <person name="Nilsson E."/>
            <person name="Simone D."/>
            <person name="Lopez-Fernandez M."/>
            <person name="Wu X."/>
            <person name="de Brujin I."/>
            <person name="Lundin D."/>
            <person name="Andersson A."/>
            <person name="Bertilsson S."/>
            <person name="Dopson M."/>
        </authorList>
    </citation>
    <scope>NUCLEOTIDE SEQUENCE</scope>
    <source>
        <strain evidence="1">TM448A09051</strain>
    </source>
</reference>
<name>A0A6H2A6H7_9ZZZZ</name>
<evidence type="ECO:0000313" key="1">
    <source>
        <dbReference type="EMBL" id="QJA55299.1"/>
    </source>
</evidence>